<dbReference type="VEuPathDB" id="TriTrypDB:LPAL13_320026600"/>
<dbReference type="VEuPathDB" id="TriTrypDB:LPMP_322100"/>
<feature type="compositionally biased region" description="Polar residues" evidence="3">
    <location>
        <begin position="551"/>
        <end position="569"/>
    </location>
</feature>
<dbReference type="eggNOG" id="ENOG502QSDI">
    <property type="taxonomic scope" value="Eukaryota"/>
</dbReference>
<dbReference type="PANTHER" id="PTHR21683:SF3">
    <property type="entry name" value="CILIA AND FLAGELLA ASSOCIATED PROTEIN 100"/>
    <property type="match status" value="1"/>
</dbReference>
<keyword evidence="6" id="KW-1185">Reference proteome</keyword>
<feature type="region of interest" description="Disordered" evidence="3">
    <location>
        <begin position="524"/>
        <end position="594"/>
    </location>
</feature>
<gene>
    <name evidence="5" type="ORF">LPMP_322100</name>
</gene>
<dbReference type="EMBL" id="CP009401">
    <property type="protein sequence ID" value="AIO01094.1"/>
    <property type="molecule type" value="Genomic_DNA"/>
</dbReference>
<dbReference type="Pfam" id="PF13863">
    <property type="entry name" value="DUF4200"/>
    <property type="match status" value="1"/>
</dbReference>
<dbReference type="OrthoDB" id="10264063at2759"/>
<dbReference type="PANTHER" id="PTHR21683">
    <property type="entry name" value="COILED-COIL DOMAIN-CONTAINING PROTEIN 42 LIKE-2-LIKE-RELATED"/>
    <property type="match status" value="1"/>
</dbReference>
<feature type="coiled-coil region" evidence="2">
    <location>
        <begin position="428"/>
        <end position="455"/>
    </location>
</feature>
<keyword evidence="1 2" id="KW-0175">Coiled coil</keyword>
<evidence type="ECO:0000256" key="2">
    <source>
        <dbReference type="SAM" id="Coils"/>
    </source>
</evidence>
<organism evidence="5 6">
    <name type="scientific">Leishmania panamensis</name>
    <dbReference type="NCBI Taxonomy" id="5679"/>
    <lineage>
        <taxon>Eukaryota</taxon>
        <taxon>Discoba</taxon>
        <taxon>Euglenozoa</taxon>
        <taxon>Kinetoplastea</taxon>
        <taxon>Metakinetoplastina</taxon>
        <taxon>Trypanosomatida</taxon>
        <taxon>Trypanosomatidae</taxon>
        <taxon>Leishmaniinae</taxon>
        <taxon>Leishmania</taxon>
        <taxon>Leishmania guyanensis species complex</taxon>
    </lineage>
</organism>
<feature type="domain" description="DUF4200" evidence="4">
    <location>
        <begin position="103"/>
        <end position="219"/>
    </location>
</feature>
<evidence type="ECO:0000256" key="1">
    <source>
        <dbReference type="ARBA" id="ARBA00023054"/>
    </source>
</evidence>
<dbReference type="InterPro" id="IPR025252">
    <property type="entry name" value="DUF4200"/>
</dbReference>
<protein>
    <recommendedName>
        <fullName evidence="4">DUF4200 domain-containing protein</fullName>
    </recommendedName>
</protein>
<feature type="compositionally biased region" description="Polar residues" evidence="3">
    <location>
        <begin position="524"/>
        <end position="533"/>
    </location>
</feature>
<proteinExistence type="predicted"/>
<dbReference type="GeneID" id="22577951"/>
<name>A0A088RYM8_LEIPA</name>
<accession>A0A088RYM8</accession>
<evidence type="ECO:0000313" key="6">
    <source>
        <dbReference type="Proteomes" id="UP000063063"/>
    </source>
</evidence>
<evidence type="ECO:0000259" key="4">
    <source>
        <dbReference type="Pfam" id="PF13863"/>
    </source>
</evidence>
<feature type="coiled-coil region" evidence="2">
    <location>
        <begin position="117"/>
        <end position="151"/>
    </location>
</feature>
<evidence type="ECO:0000313" key="5">
    <source>
        <dbReference type="EMBL" id="AIO01094.1"/>
    </source>
</evidence>
<dbReference type="Proteomes" id="UP000063063">
    <property type="component" value="Chromosome 32"/>
</dbReference>
<dbReference type="KEGG" id="lpan:LPMP_322100"/>
<feature type="compositionally biased region" description="Polar residues" evidence="3">
    <location>
        <begin position="578"/>
        <end position="594"/>
    </location>
</feature>
<reference evidence="5 6" key="1">
    <citation type="journal article" date="2015" name="Sci. Rep.">
        <title>The genome of Leishmania panamensis: insights into genomics of the L. (Viannia) subgenus.</title>
        <authorList>
            <person name="Llanes A."/>
            <person name="Restrepo C.M."/>
            <person name="Vecchio G.D."/>
            <person name="Anguizola F.J."/>
            <person name="Lleonart R."/>
        </authorList>
    </citation>
    <scope>NUCLEOTIDE SEQUENCE [LARGE SCALE GENOMIC DNA]</scope>
    <source>
        <strain evidence="5 6">MHOM/PA/94/PSC-1</strain>
    </source>
</reference>
<dbReference type="AlphaFoldDB" id="A0A088RYM8"/>
<dbReference type="InterPro" id="IPR051147">
    <property type="entry name" value="CFAP_domain-containing"/>
</dbReference>
<dbReference type="RefSeq" id="XP_010701894.1">
    <property type="nucleotide sequence ID" value="XM_010703592.1"/>
</dbReference>
<evidence type="ECO:0000256" key="3">
    <source>
        <dbReference type="SAM" id="MobiDB-lite"/>
    </source>
</evidence>
<sequence>MDSSARTNPFLAPHGGGIQMESACISKELLQEVRRGDAAMADDLVALAPRCGRAFRLGTSVASPVDGVAVSGTLSRAAASSAACGDSSGYSVDVHDTLTTSDFVQQKREVGLVRMSLTTKKAEIRRLEEKLHRAEKRLRQQQEQLSNTRDKFNNFLKFSNLEQDAAVRRADDETRSKHAKTVEIKKLSALISNAEAEMRKMRLEIENCIAYKNFLESLARPQWFYDTLSSLRIEDATEKILLDAEEVYQARSAALRAQEAARLEAVLQAEQTKEREGASYGKRNPTSVALATQRMGVQHGKDRPVVDEEEEPEVVPLEEQLEHLYSSMEEEARAAIAASTASIRAEVSSMALAAVKDELHHSYNEERLPMCFVSVDDLLEVFINVEEGNLFLIQNCHELEEELEGATMGFMQEQEEMNTMFTQRTAQLEALTRSVAEAQTKLQELDERMEVLEPRGKHQANTTAGSTATAFKRATAGASSTGGARNTAGGALVANMTPEELRKKVEESIGHIFHLLRTGDQQLKITAQSSNSRKTTEGSKIAGSTIRDQSRAASVSQRGPQASRPSTTLVVRKKTATGGPSSDSQRAPSAVGQSVKKSTVALTAAAATNAASQQHQDASMGPVELLTIIENKLEEYHRYLNDPANHVDLALMKAVMKQSDKQRRHQARIVHLACQEQEQEERIRRALERSQAPLIHKTGKQVRPRSFVSKPMDKKSLRKAERAAAVLNGSHASIDSDEDGAEFFM</sequence>
<dbReference type="GO" id="GO:0005856">
    <property type="term" value="C:cytoskeleton"/>
    <property type="evidence" value="ECO:0007669"/>
    <property type="project" value="UniProtKB-ARBA"/>
</dbReference>